<dbReference type="InterPro" id="IPR002782">
    <property type="entry name" value="Mut7-C_RNAse_dom"/>
</dbReference>
<dbReference type="Gene3D" id="3.60.10.10">
    <property type="entry name" value="Endonuclease/exonuclease/phosphatase"/>
    <property type="match status" value="2"/>
</dbReference>
<dbReference type="OrthoDB" id="428734at2759"/>
<comment type="caution">
    <text evidence="4">The sequence shown here is derived from an EMBL/GenBank/DDBJ whole genome shotgun (WGS) entry which is preliminary data.</text>
</comment>
<dbReference type="Pfam" id="PF01927">
    <property type="entry name" value="Mut7-C"/>
    <property type="match status" value="1"/>
</dbReference>
<accession>A0A2V3IZ97</accession>
<evidence type="ECO:0000256" key="1">
    <source>
        <dbReference type="SAM" id="MobiDB-lite"/>
    </source>
</evidence>
<dbReference type="InterPro" id="IPR005135">
    <property type="entry name" value="Endo/exonuclease/phosphatase"/>
</dbReference>
<feature type="region of interest" description="Disordered" evidence="1">
    <location>
        <begin position="449"/>
        <end position="468"/>
    </location>
</feature>
<dbReference type="PANTHER" id="PTHR12121">
    <property type="entry name" value="CARBON CATABOLITE REPRESSOR PROTEIN 4"/>
    <property type="match status" value="1"/>
</dbReference>
<dbReference type="AlphaFoldDB" id="A0A2V3IZ97"/>
<dbReference type="InterPro" id="IPR036691">
    <property type="entry name" value="Endo/exonu/phosph_ase_sf"/>
</dbReference>
<organism evidence="4 5">
    <name type="scientific">Gracilariopsis chorda</name>
    <dbReference type="NCBI Taxonomy" id="448386"/>
    <lineage>
        <taxon>Eukaryota</taxon>
        <taxon>Rhodophyta</taxon>
        <taxon>Florideophyceae</taxon>
        <taxon>Rhodymeniophycidae</taxon>
        <taxon>Gracilariales</taxon>
        <taxon>Gracilariaceae</taxon>
        <taxon>Gracilariopsis</taxon>
    </lineage>
</organism>
<dbReference type="SUPFAM" id="SSF56219">
    <property type="entry name" value="DNase I-like"/>
    <property type="match status" value="1"/>
</dbReference>
<gene>
    <name evidence="4" type="ORF">BWQ96_02875</name>
</gene>
<dbReference type="Proteomes" id="UP000247409">
    <property type="component" value="Unassembled WGS sequence"/>
</dbReference>
<proteinExistence type="predicted"/>
<reference evidence="4 5" key="1">
    <citation type="journal article" date="2018" name="Mol. Biol. Evol.">
        <title>Analysis of the draft genome of the red seaweed Gracilariopsis chorda provides insights into genome size evolution in Rhodophyta.</title>
        <authorList>
            <person name="Lee J."/>
            <person name="Yang E.C."/>
            <person name="Graf L."/>
            <person name="Yang J.H."/>
            <person name="Qiu H."/>
            <person name="Zel Zion U."/>
            <person name="Chan C.X."/>
            <person name="Stephens T.G."/>
            <person name="Weber A.P.M."/>
            <person name="Boo G.H."/>
            <person name="Boo S.M."/>
            <person name="Kim K.M."/>
            <person name="Shin Y."/>
            <person name="Jung M."/>
            <person name="Lee S.J."/>
            <person name="Yim H.S."/>
            <person name="Lee J.H."/>
            <person name="Bhattacharya D."/>
            <person name="Yoon H.S."/>
        </authorList>
    </citation>
    <scope>NUCLEOTIDE SEQUENCE [LARGE SCALE GENOMIC DNA]</scope>
    <source>
        <strain evidence="4 5">SKKU-2015</strain>
        <tissue evidence="4">Whole body</tissue>
    </source>
</reference>
<feature type="region of interest" description="Disordered" evidence="1">
    <location>
        <begin position="418"/>
        <end position="444"/>
    </location>
</feature>
<evidence type="ECO:0000259" key="2">
    <source>
        <dbReference type="Pfam" id="PF01927"/>
    </source>
</evidence>
<dbReference type="GO" id="GO:0000175">
    <property type="term" value="F:3'-5'-RNA exonuclease activity"/>
    <property type="evidence" value="ECO:0007669"/>
    <property type="project" value="TreeGrafter"/>
</dbReference>
<evidence type="ECO:0000259" key="3">
    <source>
        <dbReference type="Pfam" id="PF03372"/>
    </source>
</evidence>
<feature type="domain" description="Endonuclease/exonuclease/phosphatase" evidence="3">
    <location>
        <begin position="11"/>
        <end position="221"/>
    </location>
</feature>
<evidence type="ECO:0000313" key="4">
    <source>
        <dbReference type="EMBL" id="PXF47395.1"/>
    </source>
</evidence>
<dbReference type="PANTHER" id="PTHR12121:SF36">
    <property type="entry name" value="ENDONUCLEASE_EXONUCLEASE_PHOSPHATASE DOMAIN-CONTAINING PROTEIN"/>
    <property type="match status" value="1"/>
</dbReference>
<feature type="domain" description="Mut7-C RNAse" evidence="2">
    <location>
        <begin position="248"/>
        <end position="393"/>
    </location>
</feature>
<sequence>MSEITPISVISWNCLADSYAQGTTVGKRKNCAHLISWPQRWRRISHILHRFDADLISLQEVDHFESHFKPFFLKSDYNVRYVQRPGREDGVLIAFKKDKFDLLCEDSVHFDELADVKTLQLPLSTRNKLKRKNVALILALRKKTFIMGGEAICGLSFSIASTHLYWNPLAPHIKLSQATYLIKRIALVHEKFSKPLVASILAGDFNSLPQSQTYRRIMRGTAFPLDSEAVHDACKHLVLSYKPGEPVKFLCDSTLTRMMRWLRLLGIDVTLEDNYSEQRRSEYNDFSILFEQAREQRRVIVTTSTSMLRRSTCPEVFVVRPSSESLESQISKLLNFYNVELNESSFLSICGKCGGAIESCEADDCRLEGKAIPRDRPMYVCIKCFQAYWNGDSDSAVSARALQRARTLFAYVQAERMQNQQSRETSRQHTTRSRNSQCSKLADNLPEMKQDRRSVLRSSGTPRSNRELSRKEWLRYTSALMESNEQEPEYTNVNGTFRGTLDYIFVAGSCVVSSSMVVSGTSGCKQRKSFPNIDWPSDHMMLHAEVILQPVRSGRLPLARSSTFTL</sequence>
<dbReference type="InterPro" id="IPR050410">
    <property type="entry name" value="CCR4/nocturin_mRNA_transcr"/>
</dbReference>
<protein>
    <submittedName>
        <fullName evidence="4">Protein angel-like</fullName>
    </submittedName>
</protein>
<keyword evidence="5" id="KW-1185">Reference proteome</keyword>
<dbReference type="EMBL" id="NBIV01000025">
    <property type="protein sequence ID" value="PXF47395.1"/>
    <property type="molecule type" value="Genomic_DNA"/>
</dbReference>
<evidence type="ECO:0000313" key="5">
    <source>
        <dbReference type="Proteomes" id="UP000247409"/>
    </source>
</evidence>
<dbReference type="Pfam" id="PF03372">
    <property type="entry name" value="Exo_endo_phos"/>
    <property type="match status" value="1"/>
</dbReference>
<name>A0A2V3IZ97_9FLOR</name>